<keyword evidence="5 6" id="KW-0472">Membrane</keyword>
<dbReference type="Proteomes" id="UP000240830">
    <property type="component" value="Unassembled WGS sequence"/>
</dbReference>
<dbReference type="GO" id="GO:0005789">
    <property type="term" value="C:endoplasmic reticulum membrane"/>
    <property type="evidence" value="ECO:0007669"/>
    <property type="project" value="TreeGrafter"/>
</dbReference>
<keyword evidence="2 6" id="KW-0812">Transmembrane</keyword>
<evidence type="ECO:0000256" key="5">
    <source>
        <dbReference type="ARBA" id="ARBA00023136"/>
    </source>
</evidence>
<dbReference type="PANTHER" id="PTHR12223:SF28">
    <property type="entry name" value="LECTIN, MANNOSE BINDING 1 LIKE"/>
    <property type="match status" value="1"/>
</dbReference>
<feature type="transmembrane region" description="Helical" evidence="6">
    <location>
        <begin position="225"/>
        <end position="245"/>
    </location>
</feature>
<dbReference type="GO" id="GO:0005793">
    <property type="term" value="C:endoplasmic reticulum-Golgi intermediate compartment"/>
    <property type="evidence" value="ECO:0007669"/>
    <property type="project" value="TreeGrafter"/>
</dbReference>
<reference evidence="8 9" key="1">
    <citation type="submission" date="2016-10" db="EMBL/GenBank/DDBJ databases">
        <title>The genome of Paramicrosporidium saccamoebae is the missing link in understanding Cryptomycota and Microsporidia evolution.</title>
        <authorList>
            <person name="Quandt C.A."/>
            <person name="Beaudet D."/>
            <person name="Corsaro D."/>
            <person name="Michel R."/>
            <person name="Corradi N."/>
            <person name="James T."/>
        </authorList>
    </citation>
    <scope>NUCLEOTIDE SEQUENCE [LARGE SCALE GENOMIC DNA]</scope>
    <source>
        <strain evidence="8 9">KSL3</strain>
    </source>
</reference>
<name>A0A2H9TGJ5_9FUNG</name>
<feature type="domain" description="L-type lectin-like" evidence="7">
    <location>
        <begin position="1"/>
        <end position="207"/>
    </location>
</feature>
<dbReference type="GO" id="GO:0000139">
    <property type="term" value="C:Golgi membrane"/>
    <property type="evidence" value="ECO:0007669"/>
    <property type="project" value="TreeGrafter"/>
</dbReference>
<dbReference type="STRING" id="1246581.A0A2H9TGJ5"/>
<comment type="caution">
    <text evidence="8">The sequence shown here is derived from an EMBL/GenBank/DDBJ whole genome shotgun (WGS) entry which is preliminary data.</text>
</comment>
<keyword evidence="3" id="KW-0732">Signal</keyword>
<dbReference type="AlphaFoldDB" id="A0A2H9TGJ5"/>
<evidence type="ECO:0000313" key="8">
    <source>
        <dbReference type="EMBL" id="PJF16846.1"/>
    </source>
</evidence>
<organism evidence="8 9">
    <name type="scientific">Paramicrosporidium saccamoebae</name>
    <dbReference type="NCBI Taxonomy" id="1246581"/>
    <lineage>
        <taxon>Eukaryota</taxon>
        <taxon>Fungi</taxon>
        <taxon>Fungi incertae sedis</taxon>
        <taxon>Cryptomycota</taxon>
        <taxon>Cryptomycota incertae sedis</taxon>
        <taxon>Paramicrosporidium</taxon>
    </lineage>
</organism>
<protein>
    <recommendedName>
        <fullName evidence="7">L-type lectin-like domain-containing protein</fullName>
    </recommendedName>
</protein>
<dbReference type="Pfam" id="PF03388">
    <property type="entry name" value="Lectin_leg-like"/>
    <property type="match status" value="1"/>
</dbReference>
<gene>
    <name evidence="8" type="ORF">PSACC_03348</name>
</gene>
<dbReference type="PROSITE" id="PS51328">
    <property type="entry name" value="L_LECTIN_LIKE"/>
    <property type="match status" value="1"/>
</dbReference>
<evidence type="ECO:0000313" key="9">
    <source>
        <dbReference type="Proteomes" id="UP000240830"/>
    </source>
</evidence>
<comment type="subcellular location">
    <subcellularLocation>
        <location evidence="1">Membrane</location>
        <topology evidence="1">Single-pass type I membrane protein</topology>
    </subcellularLocation>
</comment>
<dbReference type="InterPro" id="IPR013320">
    <property type="entry name" value="ConA-like_dom_sf"/>
</dbReference>
<dbReference type="EMBL" id="MTSL01000205">
    <property type="protein sequence ID" value="PJF16846.1"/>
    <property type="molecule type" value="Genomic_DNA"/>
</dbReference>
<evidence type="ECO:0000256" key="4">
    <source>
        <dbReference type="ARBA" id="ARBA00022989"/>
    </source>
</evidence>
<keyword evidence="4 6" id="KW-1133">Transmembrane helix</keyword>
<evidence type="ECO:0000256" key="2">
    <source>
        <dbReference type="ARBA" id="ARBA00022692"/>
    </source>
</evidence>
<dbReference type="GO" id="GO:0005537">
    <property type="term" value="F:D-mannose binding"/>
    <property type="evidence" value="ECO:0007669"/>
    <property type="project" value="TreeGrafter"/>
</dbReference>
<accession>A0A2H9TGJ5</accession>
<dbReference type="GO" id="GO:0030134">
    <property type="term" value="C:COPII-coated ER to Golgi transport vesicle"/>
    <property type="evidence" value="ECO:0007669"/>
    <property type="project" value="TreeGrafter"/>
</dbReference>
<sequence>MLRTNIMAALAGSAIALGRNDHLNYDWGHSLYAPYICTPSESPFEAENWTVDFFFRITGAHPADGMAFWFTEEQFVPGKAFGYKENFKGLGVFFDVFKNQASHFPHPYISAMVGDGIKKFDHHTDGQEFSIGGSHKQILNTQQPVQARITYDRNTLEVMVKIEENNWETCFKVPDVHLPKTGYIGFTAATGGLAARHELLAVTTAVIERDPGPYYTPETEHSASISLSTLTLLFAASGLAGIGYYKYQNRKRHHF</sequence>
<evidence type="ECO:0000256" key="6">
    <source>
        <dbReference type="SAM" id="Phobius"/>
    </source>
</evidence>
<dbReference type="Gene3D" id="2.60.120.200">
    <property type="match status" value="1"/>
</dbReference>
<keyword evidence="9" id="KW-1185">Reference proteome</keyword>
<proteinExistence type="predicted"/>
<dbReference type="InterPro" id="IPR005052">
    <property type="entry name" value="Lectin_leg"/>
</dbReference>
<dbReference type="InterPro" id="IPR051136">
    <property type="entry name" value="Intracellular_Lectin-GPT"/>
</dbReference>
<evidence type="ECO:0000259" key="7">
    <source>
        <dbReference type="PROSITE" id="PS51328"/>
    </source>
</evidence>
<dbReference type="PANTHER" id="PTHR12223">
    <property type="entry name" value="VESICULAR MANNOSE-BINDING LECTIN"/>
    <property type="match status" value="1"/>
</dbReference>
<evidence type="ECO:0000256" key="1">
    <source>
        <dbReference type="ARBA" id="ARBA00004479"/>
    </source>
</evidence>
<dbReference type="CDD" id="cd07308">
    <property type="entry name" value="lectin_leg-like"/>
    <property type="match status" value="1"/>
</dbReference>
<dbReference type="GO" id="GO:0006888">
    <property type="term" value="P:endoplasmic reticulum to Golgi vesicle-mediated transport"/>
    <property type="evidence" value="ECO:0007669"/>
    <property type="project" value="TreeGrafter"/>
</dbReference>
<evidence type="ECO:0000256" key="3">
    <source>
        <dbReference type="ARBA" id="ARBA00022729"/>
    </source>
</evidence>
<dbReference type="OrthoDB" id="270293at2759"/>
<dbReference type="SUPFAM" id="SSF49899">
    <property type="entry name" value="Concanavalin A-like lectins/glucanases"/>
    <property type="match status" value="1"/>
</dbReference>